<dbReference type="InterPro" id="IPR000160">
    <property type="entry name" value="GGDEF_dom"/>
</dbReference>
<dbReference type="InterPro" id="IPR029787">
    <property type="entry name" value="Nucleotide_cyclase"/>
</dbReference>
<dbReference type="PROSITE" id="PS50887">
    <property type="entry name" value="GGDEF"/>
    <property type="match status" value="1"/>
</dbReference>
<proteinExistence type="predicted"/>
<evidence type="ECO:0000259" key="1">
    <source>
        <dbReference type="PROSITE" id="PS50887"/>
    </source>
</evidence>
<dbReference type="SUPFAM" id="SSF55073">
    <property type="entry name" value="Nucleotide cyclase"/>
    <property type="match status" value="1"/>
</dbReference>
<organism evidence="2">
    <name type="scientific">uncultured Nocardioidaceae bacterium</name>
    <dbReference type="NCBI Taxonomy" id="253824"/>
    <lineage>
        <taxon>Bacteria</taxon>
        <taxon>Bacillati</taxon>
        <taxon>Actinomycetota</taxon>
        <taxon>Actinomycetes</taxon>
        <taxon>Propionibacteriales</taxon>
        <taxon>Nocardioidaceae</taxon>
        <taxon>environmental samples</taxon>
    </lineage>
</organism>
<reference evidence="2" key="1">
    <citation type="submission" date="2020-02" db="EMBL/GenBank/DDBJ databases">
        <authorList>
            <person name="Meier V. D."/>
        </authorList>
    </citation>
    <scope>NUCLEOTIDE SEQUENCE</scope>
    <source>
        <strain evidence="2">AVDCRST_MAG29</strain>
    </source>
</reference>
<dbReference type="SUPFAM" id="SSF55781">
    <property type="entry name" value="GAF domain-like"/>
    <property type="match status" value="1"/>
</dbReference>
<name>A0A6J4M9E0_9ACTN</name>
<dbReference type="InterPro" id="IPR043128">
    <property type="entry name" value="Rev_trsase/Diguanyl_cyclase"/>
</dbReference>
<sequence length="307" mass="33099">MQHLNDRLGLDLWMVTHVEEDRQVVVASAGDWAELAKPGHAFSWAESFCLPMSDQRGPMVAPDISCIPDYAILATGVLARVQAYVGVPLESRNGQLFGTLCAFAGEPRDESLSDALDLVQMVGQMLSTILAGEQLALDRSQDAASAYALAERDPVTGLRNRRGWETALASEEERIRRYGSTASVLLFDVGGADKSDDYADHSVEDEVLVRCAGVLGAVGRPGDVRARLGGGVFGVLAVECDAICVRALSTRLRVRLRSAGVVAATGSATRQLGGDLAETYRRAENLLHQDRQRRQRPGVVLDSPNRA</sequence>
<dbReference type="InterPro" id="IPR003018">
    <property type="entry name" value="GAF"/>
</dbReference>
<gene>
    <name evidence="2" type="ORF">AVDCRST_MAG29-2138</name>
</gene>
<accession>A0A6J4M9E0</accession>
<dbReference type="Gene3D" id="3.30.70.270">
    <property type="match status" value="1"/>
</dbReference>
<dbReference type="AlphaFoldDB" id="A0A6J4M9E0"/>
<dbReference type="SMART" id="SM00267">
    <property type="entry name" value="GGDEF"/>
    <property type="match status" value="1"/>
</dbReference>
<dbReference type="SMART" id="SM00065">
    <property type="entry name" value="GAF"/>
    <property type="match status" value="1"/>
</dbReference>
<evidence type="ECO:0000313" key="2">
    <source>
        <dbReference type="EMBL" id="CAA9349503.1"/>
    </source>
</evidence>
<dbReference type="NCBIfam" id="TIGR00254">
    <property type="entry name" value="GGDEF"/>
    <property type="match status" value="1"/>
</dbReference>
<dbReference type="EMBL" id="CADCUG010000132">
    <property type="protein sequence ID" value="CAA9349503.1"/>
    <property type="molecule type" value="Genomic_DNA"/>
</dbReference>
<dbReference type="InterPro" id="IPR029016">
    <property type="entry name" value="GAF-like_dom_sf"/>
</dbReference>
<protein>
    <recommendedName>
        <fullName evidence="1">GGDEF domain-containing protein</fullName>
    </recommendedName>
</protein>
<dbReference type="Gene3D" id="3.30.450.40">
    <property type="match status" value="1"/>
</dbReference>
<feature type="domain" description="GGDEF" evidence="1">
    <location>
        <begin position="180"/>
        <end position="304"/>
    </location>
</feature>
<dbReference type="Pfam" id="PF00990">
    <property type="entry name" value="GGDEF"/>
    <property type="match status" value="1"/>
</dbReference>